<evidence type="ECO:0000259" key="1">
    <source>
        <dbReference type="SMART" id="SM00943"/>
    </source>
</evidence>
<feature type="domain" description="DNA primase/polymerase bifunctional N-terminal" evidence="1">
    <location>
        <begin position="11"/>
        <end position="184"/>
    </location>
</feature>
<name>A0A8J7I8V0_9NOST</name>
<organism evidence="2 3">
    <name type="scientific">Dendronalium phyllosphericum CENA369</name>
    <dbReference type="NCBI Taxonomy" id="1725256"/>
    <lineage>
        <taxon>Bacteria</taxon>
        <taxon>Bacillati</taxon>
        <taxon>Cyanobacteriota</taxon>
        <taxon>Cyanophyceae</taxon>
        <taxon>Nostocales</taxon>
        <taxon>Nostocaceae</taxon>
        <taxon>Dendronalium</taxon>
        <taxon>Dendronalium phyllosphericum</taxon>
    </lineage>
</organism>
<gene>
    <name evidence="2" type="ORF">I8752_19675</name>
</gene>
<dbReference type="InterPro" id="IPR025048">
    <property type="entry name" value="DUF3987"/>
</dbReference>
<proteinExistence type="predicted"/>
<dbReference type="Proteomes" id="UP000662314">
    <property type="component" value="Unassembled WGS sequence"/>
</dbReference>
<dbReference type="SMART" id="SM00943">
    <property type="entry name" value="Prim-Pol"/>
    <property type="match status" value="1"/>
</dbReference>
<comment type="caution">
    <text evidence="2">The sequence shown here is derived from an EMBL/GenBank/DDBJ whole genome shotgun (WGS) entry which is preliminary data.</text>
</comment>
<dbReference type="RefSeq" id="WP_214433989.1">
    <property type="nucleotide sequence ID" value="NZ_CAWPUQ010000015.1"/>
</dbReference>
<sequence>MHTTQLNPTTAERLISGLQQIPLYWALTPVTDNKRPYRQDWQRETALSRQALIRELQSGKAFGYGIRTGEVSGGILAIDADGTAAEALLQKLADGDLPDTVIFSSGKAGRRQLLYFVTEEYWQVVKTVKLKTGVKGDDGKEQLLEFRWNGLQSVLPPSVHPQTGSYYWERSPQDVSVANCPNWVIELMLNHQQPVAVPQPQIKSVQTTVSDRPTLSIFLGRDDRDLVEHGTSDGGRNDAAKKLSLNLIATARRLTELGIDYDSDPRALYDQFCTNCTPPLGSDVRSEADGWWKNAEAHALRPSLDDEKLQGCYTAWLNKQKRTHSQNRLTVQKSIVSTDNSLLSVPPLTIEMITKQESQPIVSVVSGILASDLDDIEESFKLDLLRTELGINQKLFDRIVARERVKLYEVLPEDEMRLKSLIEWRNTKIDWGAILPAPLARDLIHDADVLNVDPVVIWQPLLSAVASLAGTTINLDMQSHKIPSVLWTVTVLESGGGKTRADSLVVAPLRKMQAEAVQRYLDADKEYKRALKEWERSGCEGLEPEPPALRKYLFEVATIQAVLKRSAENAGYGSLWARDEIAGLFNSLGQFSRGEDESLQILLKLWDAAALCVDRTSITDSYFAERTAVSLTGGIQPAVFRKTFKDADDSNGLQARMLFAVPQRRKQRYVEGFCQLSERLPLLYKWMEELPELNVKISPQAKAYYKKLVEIIGDQIEQTTHAAIRNWMSKLPTQILRIALILHLLECFYSPNSRDISTLQKDTLERAVKLAQYYRSAFHVLQEKVSNSDEISSILLQIYDRASQTSDGVSVRDIYRPLDSIKSRAKAAGREASAYTHDLFLKMQQMGYGEIVRKGRSVRFVAAKIEDVEKLFTTTDNTDNEKKNISNALDSESINVSDSHCQSLTVSTDNSVLHVDYGQYNVINKTEIPPLDDSTSLPQVEVVDTVLAKPQQVKENPATLEITKGARVRVYCPGSKRHGAYGIVTRFIYEQGFLKAIVLLENIEASLRIWECFVPGNEGMRLELVS</sequence>
<dbReference type="AlphaFoldDB" id="A0A8J7I8V0"/>
<dbReference type="InterPro" id="IPR015330">
    <property type="entry name" value="DNA_primase/pol_bifunc_N"/>
</dbReference>
<dbReference type="EMBL" id="JAECZA010000111">
    <property type="protein sequence ID" value="MBH8575195.1"/>
    <property type="molecule type" value="Genomic_DNA"/>
</dbReference>
<dbReference type="Pfam" id="PF09250">
    <property type="entry name" value="Prim-Pol"/>
    <property type="match status" value="1"/>
</dbReference>
<keyword evidence="3" id="KW-1185">Reference proteome</keyword>
<protein>
    <submittedName>
        <fullName evidence="2">DUF3987 domain-containing protein</fullName>
    </submittedName>
</protein>
<evidence type="ECO:0000313" key="2">
    <source>
        <dbReference type="EMBL" id="MBH8575195.1"/>
    </source>
</evidence>
<dbReference type="Pfam" id="PF13148">
    <property type="entry name" value="DUF3987"/>
    <property type="match status" value="1"/>
</dbReference>
<evidence type="ECO:0000313" key="3">
    <source>
        <dbReference type="Proteomes" id="UP000662314"/>
    </source>
</evidence>
<accession>A0A8J7I8V0</accession>
<dbReference type="CDD" id="cd04859">
    <property type="entry name" value="Prim_Pol"/>
    <property type="match status" value="1"/>
</dbReference>
<reference evidence="2 3" key="1">
    <citation type="journal article" date="2021" name="Int. J. Syst. Evol. Microbiol.">
        <title>Amazonocrinis nigriterrae gen. nov., sp. nov., Atlanticothrix silvestris gen. nov., sp. nov. and Dendronalium phyllosphericum gen. nov., sp. nov., nostocacean cyanobacteria from Brazilian environments.</title>
        <authorList>
            <person name="Alvarenga D.O."/>
            <person name="Andreote A.P.D."/>
            <person name="Branco L.H.Z."/>
            <person name="Delbaje E."/>
            <person name="Cruz R.B."/>
            <person name="Varani A.M."/>
            <person name="Fiore M.F."/>
        </authorList>
    </citation>
    <scope>NUCLEOTIDE SEQUENCE [LARGE SCALE GENOMIC DNA]</scope>
    <source>
        <strain evidence="2 3">CENA369</strain>
    </source>
</reference>